<evidence type="ECO:0000256" key="6">
    <source>
        <dbReference type="PROSITE-ProRule" id="PRU01373"/>
    </source>
</evidence>
<comment type="pathway">
    <text evidence="1 6">Cell wall biogenesis; peptidoglycan biosynthesis.</text>
</comment>
<feature type="transmembrane region" description="Helical" evidence="7">
    <location>
        <begin position="12"/>
        <end position="35"/>
    </location>
</feature>
<keyword evidence="4 6" id="KW-0573">Peptidoglycan synthesis</keyword>
<dbReference type="Pfam" id="PF12229">
    <property type="entry name" value="PG_binding_4"/>
    <property type="match status" value="2"/>
</dbReference>
<gene>
    <name evidence="9" type="ORF">V6984_00595</name>
</gene>
<keyword evidence="7" id="KW-0812">Transmembrane</keyword>
<evidence type="ECO:0000256" key="3">
    <source>
        <dbReference type="ARBA" id="ARBA00022960"/>
    </source>
</evidence>
<organism evidence="9 10">
    <name type="scientific">Kineothrix sedimenti</name>
    <dbReference type="NCBI Taxonomy" id="3123317"/>
    <lineage>
        <taxon>Bacteria</taxon>
        <taxon>Bacillati</taxon>
        <taxon>Bacillota</taxon>
        <taxon>Clostridia</taxon>
        <taxon>Lachnospirales</taxon>
        <taxon>Lachnospiraceae</taxon>
        <taxon>Kineothrix</taxon>
    </lineage>
</organism>
<keyword evidence="2" id="KW-0808">Transferase</keyword>
<dbReference type="EMBL" id="CP146256">
    <property type="protein sequence ID" value="XAH74295.1"/>
    <property type="molecule type" value="Genomic_DNA"/>
</dbReference>
<dbReference type="InterPro" id="IPR005490">
    <property type="entry name" value="LD_TPept_cat_dom"/>
</dbReference>
<reference evidence="9 10" key="1">
    <citation type="submission" date="2024-02" db="EMBL/GenBank/DDBJ databases">
        <title>Bacterial strain from lacustrine sediment.</title>
        <authorList>
            <person name="Petit C."/>
            <person name="Fadhlaoui K."/>
        </authorList>
    </citation>
    <scope>NUCLEOTIDE SEQUENCE [LARGE SCALE GENOMIC DNA]</scope>
    <source>
        <strain evidence="9 10">IPX-CK</strain>
    </source>
</reference>
<protein>
    <submittedName>
        <fullName evidence="9">Peptidoglycan binding domain-containing protein</fullName>
    </submittedName>
</protein>
<dbReference type="InterPro" id="IPR050979">
    <property type="entry name" value="LD-transpeptidase"/>
</dbReference>
<evidence type="ECO:0000313" key="10">
    <source>
        <dbReference type="Proteomes" id="UP001451571"/>
    </source>
</evidence>
<dbReference type="SUPFAM" id="SSF141523">
    <property type="entry name" value="L,D-transpeptidase catalytic domain-like"/>
    <property type="match status" value="1"/>
</dbReference>
<dbReference type="InterPro" id="IPR022029">
    <property type="entry name" value="YoaR-like_PG-bd"/>
</dbReference>
<keyword evidence="7" id="KW-1133">Transmembrane helix</keyword>
<evidence type="ECO:0000256" key="5">
    <source>
        <dbReference type="ARBA" id="ARBA00023316"/>
    </source>
</evidence>
<evidence type="ECO:0000256" key="7">
    <source>
        <dbReference type="SAM" id="Phobius"/>
    </source>
</evidence>
<feature type="active site" description="Proton donor/acceptor" evidence="6">
    <location>
        <position position="418"/>
    </location>
</feature>
<dbReference type="Gene3D" id="2.40.440.10">
    <property type="entry name" value="L,D-transpeptidase catalytic domain-like"/>
    <property type="match status" value="1"/>
</dbReference>
<dbReference type="SUPFAM" id="SSF143985">
    <property type="entry name" value="L,D-transpeptidase pre-catalytic domain-like"/>
    <property type="match status" value="1"/>
</dbReference>
<accession>A0ABZ3EXL7</accession>
<dbReference type="Gene3D" id="3.10.20.800">
    <property type="match status" value="1"/>
</dbReference>
<proteinExistence type="predicted"/>
<keyword evidence="10" id="KW-1185">Reference proteome</keyword>
<evidence type="ECO:0000256" key="2">
    <source>
        <dbReference type="ARBA" id="ARBA00022679"/>
    </source>
</evidence>
<feature type="active site" description="Nucleophile" evidence="6">
    <location>
        <position position="439"/>
    </location>
</feature>
<dbReference type="CDD" id="cd16913">
    <property type="entry name" value="YkuD_like"/>
    <property type="match status" value="1"/>
</dbReference>
<dbReference type="Pfam" id="PF03734">
    <property type="entry name" value="YkuD"/>
    <property type="match status" value="1"/>
</dbReference>
<dbReference type="PANTHER" id="PTHR30582:SF33">
    <property type="entry name" value="EXPORTED PROTEIN"/>
    <property type="match status" value="1"/>
</dbReference>
<name>A0ABZ3EXL7_9FIRM</name>
<evidence type="ECO:0000256" key="4">
    <source>
        <dbReference type="ARBA" id="ARBA00022984"/>
    </source>
</evidence>
<dbReference type="InterPro" id="IPR038063">
    <property type="entry name" value="Transpep_catalytic_dom"/>
</dbReference>
<keyword evidence="5 6" id="KW-0961">Cell wall biogenesis/degradation</keyword>
<evidence type="ECO:0000259" key="8">
    <source>
        <dbReference type="PROSITE" id="PS52029"/>
    </source>
</evidence>
<dbReference type="RefSeq" id="WP_342757888.1">
    <property type="nucleotide sequence ID" value="NZ_CP146256.1"/>
</dbReference>
<keyword evidence="3 6" id="KW-0133">Cell shape</keyword>
<feature type="domain" description="L,D-TPase catalytic" evidence="8">
    <location>
        <begin position="344"/>
        <end position="463"/>
    </location>
</feature>
<sequence>MERRKKSLWKKIAATVVIVSVILIAATYAGFSLFFEDHYYYHTKINGDDYSYKTPVEAEAIMYQEFQKYSLEIQGREGMYDTILPAEIDMEYIFDDSLINIKREQSPLLWILGFFKEYSYDIPQLVEYNEEILDEKIDGLTFFKTENIRAPSDAYLTYSSEGKCYIVVDSSPGTDIVKEKTAQVIKEAINRMEFSVDLDEKDCYRYAEVNADDKTLNELAVQANKYISANIIYNWNGSDVVVDGDVISGWIVITKDSATLDEEKIREFVTEQAELYDTYGKNRIFHTTDGREIELKSGAYGWKTDKEAEIETLTAAVKNGETQSREPAYSYTAAAPGQQDIGNSYVEIDLSNQHLYLYVESAIIVESDFVSGNASRGWNTPAGVYGLTYKARNAVLRGEGYETPVNYWMPFNGNIGMHDATWRGSFGGQIYETNGSHGCINLPLENAKIIYEYIYTGFPVVCYY</sequence>
<dbReference type="Proteomes" id="UP001451571">
    <property type="component" value="Chromosome"/>
</dbReference>
<evidence type="ECO:0000313" key="9">
    <source>
        <dbReference type="EMBL" id="XAH74295.1"/>
    </source>
</evidence>
<dbReference type="PROSITE" id="PS52029">
    <property type="entry name" value="LD_TPASE"/>
    <property type="match status" value="1"/>
</dbReference>
<keyword evidence="7" id="KW-0472">Membrane</keyword>
<evidence type="ECO:0000256" key="1">
    <source>
        <dbReference type="ARBA" id="ARBA00004752"/>
    </source>
</evidence>
<dbReference type="PANTHER" id="PTHR30582">
    <property type="entry name" value="L,D-TRANSPEPTIDASE"/>
    <property type="match status" value="1"/>
</dbReference>
<dbReference type="InterPro" id="IPR038054">
    <property type="entry name" value="LD_TPept-like_central_sf"/>
</dbReference>